<dbReference type="GO" id="GO:0016787">
    <property type="term" value="F:hydrolase activity"/>
    <property type="evidence" value="ECO:0007669"/>
    <property type="project" value="UniProtKB-KW"/>
</dbReference>
<keyword evidence="1" id="KW-0378">Hydrolase</keyword>
<dbReference type="SUPFAM" id="SSF53474">
    <property type="entry name" value="alpha/beta-Hydrolases"/>
    <property type="match status" value="1"/>
</dbReference>
<proteinExistence type="predicted"/>
<protein>
    <submittedName>
        <fullName evidence="1">Alpha/beta hydrolase</fullName>
    </submittedName>
</protein>
<dbReference type="RefSeq" id="WP_344100178.1">
    <property type="nucleotide sequence ID" value="NZ_BAAANL010000002.1"/>
</dbReference>
<sequence>MTTKQTATLEAPGATLVYDVRPGDGTGDPTPLVLVGSPQGAEGFTSLAARLPGRTLVTYDPRSERSTVHPGTAPATPATHVADIRRVVAASAGITGHTGPVDVFATSGGALNALAWISEHPGEVRTLVAHEPPVAHYLPDRDLMIAAMADVADTYQAKGLGAGMAKFIALVMHQGELPADYLDRPAPDPAQFGLPAQDDGSRDDPLLGVGMRATPRFVPDDDALRAAAASGRVILAQGEESAQEMPGRSAAAAAARLGLPLAVFPGSHNGFMGGEYGQPAGKPEEFAAKLREVLAG</sequence>
<evidence type="ECO:0000313" key="2">
    <source>
        <dbReference type="Proteomes" id="UP001501094"/>
    </source>
</evidence>
<dbReference type="Gene3D" id="3.40.50.1820">
    <property type="entry name" value="alpha/beta hydrolase"/>
    <property type="match status" value="1"/>
</dbReference>
<organism evidence="1 2">
    <name type="scientific">Myceligenerans crystallogenes</name>
    <dbReference type="NCBI Taxonomy" id="316335"/>
    <lineage>
        <taxon>Bacteria</taxon>
        <taxon>Bacillati</taxon>
        <taxon>Actinomycetota</taxon>
        <taxon>Actinomycetes</taxon>
        <taxon>Micrococcales</taxon>
        <taxon>Promicromonosporaceae</taxon>
        <taxon>Myceligenerans</taxon>
    </lineage>
</organism>
<dbReference type="InterPro" id="IPR029058">
    <property type="entry name" value="AB_hydrolase_fold"/>
</dbReference>
<comment type="caution">
    <text evidence="1">The sequence shown here is derived from an EMBL/GenBank/DDBJ whole genome shotgun (WGS) entry which is preliminary data.</text>
</comment>
<keyword evidence="2" id="KW-1185">Reference proteome</keyword>
<gene>
    <name evidence="1" type="ORF">GCM10009751_09950</name>
</gene>
<accession>A0ABN2N6J7</accession>
<dbReference type="EMBL" id="BAAANL010000002">
    <property type="protein sequence ID" value="GAA1855111.1"/>
    <property type="molecule type" value="Genomic_DNA"/>
</dbReference>
<evidence type="ECO:0000313" key="1">
    <source>
        <dbReference type="EMBL" id="GAA1855111.1"/>
    </source>
</evidence>
<reference evidence="1 2" key="1">
    <citation type="journal article" date="2019" name="Int. J. Syst. Evol. Microbiol.">
        <title>The Global Catalogue of Microorganisms (GCM) 10K type strain sequencing project: providing services to taxonomists for standard genome sequencing and annotation.</title>
        <authorList>
            <consortium name="The Broad Institute Genomics Platform"/>
            <consortium name="The Broad Institute Genome Sequencing Center for Infectious Disease"/>
            <person name="Wu L."/>
            <person name="Ma J."/>
        </authorList>
    </citation>
    <scope>NUCLEOTIDE SEQUENCE [LARGE SCALE GENOMIC DNA]</scope>
    <source>
        <strain evidence="1 2">JCM 14326</strain>
    </source>
</reference>
<name>A0ABN2N6J7_9MICO</name>
<dbReference type="Proteomes" id="UP001501094">
    <property type="component" value="Unassembled WGS sequence"/>
</dbReference>